<feature type="compositionally biased region" description="Low complexity" evidence="1">
    <location>
        <begin position="280"/>
        <end position="310"/>
    </location>
</feature>
<gene>
    <name evidence="3" type="primary">LOC111135755</name>
</gene>
<dbReference type="Proteomes" id="UP000694844">
    <property type="component" value="Chromosome 5"/>
</dbReference>
<dbReference type="InterPro" id="IPR043159">
    <property type="entry name" value="Lectin_gal-bd_sf"/>
</dbReference>
<evidence type="ECO:0000256" key="1">
    <source>
        <dbReference type="SAM" id="MobiDB-lite"/>
    </source>
</evidence>
<accession>A0A8B8EPD3</accession>
<organism evidence="2 3">
    <name type="scientific">Crassostrea virginica</name>
    <name type="common">Eastern oyster</name>
    <dbReference type="NCBI Taxonomy" id="6565"/>
    <lineage>
        <taxon>Eukaryota</taxon>
        <taxon>Metazoa</taxon>
        <taxon>Spiralia</taxon>
        <taxon>Lophotrochozoa</taxon>
        <taxon>Mollusca</taxon>
        <taxon>Bivalvia</taxon>
        <taxon>Autobranchia</taxon>
        <taxon>Pteriomorphia</taxon>
        <taxon>Ostreida</taxon>
        <taxon>Ostreoidea</taxon>
        <taxon>Ostreidae</taxon>
        <taxon>Crassostrea</taxon>
    </lineage>
</organism>
<dbReference type="AlphaFoldDB" id="A0A8B8EPD3"/>
<evidence type="ECO:0000313" key="2">
    <source>
        <dbReference type="Proteomes" id="UP000694844"/>
    </source>
</evidence>
<feature type="compositionally biased region" description="Low complexity" evidence="1">
    <location>
        <begin position="531"/>
        <end position="544"/>
    </location>
</feature>
<dbReference type="GeneID" id="111135755"/>
<name>A0A8B8EPD3_CRAVI</name>
<dbReference type="Gene3D" id="2.60.120.740">
    <property type="match status" value="1"/>
</dbReference>
<reference evidence="3" key="1">
    <citation type="submission" date="2025-08" db="UniProtKB">
        <authorList>
            <consortium name="RefSeq"/>
        </authorList>
    </citation>
    <scope>IDENTIFICATION</scope>
    <source>
        <tissue evidence="3">Whole sample</tissue>
    </source>
</reference>
<keyword evidence="2" id="KW-1185">Reference proteome</keyword>
<dbReference type="CDD" id="cd22823">
    <property type="entry name" value="Gal_Rha_Lectin"/>
    <property type="match status" value="1"/>
</dbReference>
<dbReference type="OrthoDB" id="6156786at2759"/>
<protein>
    <submittedName>
        <fullName evidence="3">Uncharacterized protein LOC111135755 isoform X2</fullName>
    </submittedName>
</protein>
<feature type="compositionally biased region" description="Acidic residues" evidence="1">
    <location>
        <begin position="503"/>
        <end position="530"/>
    </location>
</feature>
<feature type="region of interest" description="Disordered" evidence="1">
    <location>
        <begin position="277"/>
        <end position="310"/>
    </location>
</feature>
<feature type="region of interest" description="Disordered" evidence="1">
    <location>
        <begin position="496"/>
        <end position="550"/>
    </location>
</feature>
<evidence type="ECO:0000313" key="3">
    <source>
        <dbReference type="RefSeq" id="XP_022341789.1"/>
    </source>
</evidence>
<proteinExistence type="predicted"/>
<sequence>MSYKYFFIVLEYITLSLHFGGHLCQNYEIISSCNGENLQIDCGGSGKIAIQRVFFGAKSSEDALNCKSKDTRKDPSCCRRGYDDCIFYNSITESVFKRVCSGRRSCLYRVQETKGRQCRSSDYMTVYYRCIPDSLTGNICSDDDIHAKSPIYLSNIEYPLPRTGASNCTCMIVKDPTHQSLALTAIEMYLFDPASFAQITLRTSDGVEQQFPLSYRFEGFREWTRVTSDNATISLLNTENKGDAYIWMEISSTSQSEEFISLYCGESLTKLLFPTEPEVSSSTDSTKTSTTVSTSTKEETSPTTKTISETTRNTVTETTLKDEYLPTTEIEIITFSDCFEICHTTFGHGFTMALKSFMNPSKVNKFCGKIDDLLQCFRNNIGKCNSSLEKKQADMELSANLAGHHVICENNLKKIQALDVCFTKSFRKELTACDQLLYPFEEGTKEEQCMLKIELVGCVKNATEDCNDASLLELAENVSDDLFDYLYKTDDCDQDLKNKEKETGDDDDEETEPEPDEEKTEPEPSAEPENTDTTTVQPVVPVKTSNQKGDAPAALKGISHLYCLILAALSVGFSYF</sequence>
<dbReference type="RefSeq" id="XP_022341789.1">
    <property type="nucleotide sequence ID" value="XM_022486081.1"/>
</dbReference>